<name>A0A1D2QNG0_9GAMM</name>
<evidence type="ECO:0000313" key="1">
    <source>
        <dbReference type="EMBL" id="ODS23112.1"/>
    </source>
</evidence>
<reference evidence="1 2" key="1">
    <citation type="journal article" date="2016" name="Appl. Environ. Microbiol.">
        <title>Lack of Overt Genome Reduction in the Bryostatin-Producing Bryozoan Symbiont "Candidatus Endobugula sertula".</title>
        <authorList>
            <person name="Miller I.J."/>
            <person name="Vanee N."/>
            <person name="Fong S.S."/>
            <person name="Lim-Fong G.E."/>
            <person name="Kwan J.C."/>
        </authorList>
    </citation>
    <scope>NUCLEOTIDE SEQUENCE [LARGE SCALE GENOMIC DNA]</scope>
    <source>
        <strain evidence="1">AB1-4</strain>
    </source>
</reference>
<dbReference type="EMBL" id="MDLC01000039">
    <property type="protein sequence ID" value="ODS23112.1"/>
    <property type="molecule type" value="Genomic_DNA"/>
</dbReference>
<accession>A0A1D2QNG0</accession>
<dbReference type="AlphaFoldDB" id="A0A1D2QNG0"/>
<sequence length="71" mass="7775">MKVGVLAGNTELAFVQPPAYKKVEIVISFSNASLVTNIHDFSYNISGAIIEKVSINGQSYYSIVGPFFIYL</sequence>
<protein>
    <submittedName>
        <fullName evidence="1">Uncharacterized protein</fullName>
    </submittedName>
</protein>
<evidence type="ECO:0000313" key="2">
    <source>
        <dbReference type="Proteomes" id="UP000242502"/>
    </source>
</evidence>
<proteinExistence type="predicted"/>
<dbReference type="STRING" id="62101.AB835_10665"/>
<dbReference type="Proteomes" id="UP000242502">
    <property type="component" value="Unassembled WGS sequence"/>
</dbReference>
<organism evidence="1 2">
    <name type="scientific">Candidatus Endobugula sertula</name>
    <name type="common">Bugula neritina bacterial symbiont</name>
    <dbReference type="NCBI Taxonomy" id="62101"/>
    <lineage>
        <taxon>Bacteria</taxon>
        <taxon>Pseudomonadati</taxon>
        <taxon>Pseudomonadota</taxon>
        <taxon>Gammaproteobacteria</taxon>
        <taxon>Cellvibrionales</taxon>
        <taxon>Cellvibrionaceae</taxon>
        <taxon>Candidatus Endobugula</taxon>
    </lineage>
</organism>
<gene>
    <name evidence="1" type="ORF">AB835_10665</name>
</gene>
<comment type="caution">
    <text evidence="1">The sequence shown here is derived from an EMBL/GenBank/DDBJ whole genome shotgun (WGS) entry which is preliminary data.</text>
</comment>